<feature type="region of interest" description="Disordered" evidence="3">
    <location>
        <begin position="232"/>
        <end position="286"/>
    </location>
</feature>
<keyword evidence="6" id="KW-1185">Reference proteome</keyword>
<dbReference type="SUPFAM" id="SSF53474">
    <property type="entry name" value="alpha/beta-Hydrolases"/>
    <property type="match status" value="1"/>
</dbReference>
<name>A0A179FEX9_METCM</name>
<dbReference type="RefSeq" id="XP_018141398.1">
    <property type="nucleotide sequence ID" value="XM_018284623.1"/>
</dbReference>
<dbReference type="SMART" id="SM01110">
    <property type="entry name" value="Cutinase"/>
    <property type="match status" value="1"/>
</dbReference>
<dbReference type="KEGG" id="pchm:VFPPC_05424"/>
<dbReference type="Pfam" id="PF01083">
    <property type="entry name" value="Cutinase"/>
    <property type="match status" value="1"/>
</dbReference>
<feature type="chain" id="PRO_5008101595" evidence="4">
    <location>
        <begin position="20"/>
        <end position="312"/>
    </location>
</feature>
<evidence type="ECO:0000256" key="3">
    <source>
        <dbReference type="SAM" id="MobiDB-lite"/>
    </source>
</evidence>
<keyword evidence="1" id="KW-0378">Hydrolase</keyword>
<dbReference type="PANTHER" id="PTHR33630">
    <property type="entry name" value="CUTINASE RV1984C-RELATED-RELATED"/>
    <property type="match status" value="1"/>
</dbReference>
<reference evidence="5 6" key="1">
    <citation type="journal article" date="2016" name="PLoS Pathog.">
        <title>Biosynthesis of antibiotic leucinostatins in bio-control fungus Purpureocillium lilacinum and their inhibition on phytophthora revealed by genome mining.</title>
        <authorList>
            <person name="Wang G."/>
            <person name="Liu Z."/>
            <person name="Lin R."/>
            <person name="Li E."/>
            <person name="Mao Z."/>
            <person name="Ling J."/>
            <person name="Yang Y."/>
            <person name="Yin W.B."/>
            <person name="Xie B."/>
        </authorList>
    </citation>
    <scope>NUCLEOTIDE SEQUENCE [LARGE SCALE GENOMIC DNA]</scope>
    <source>
        <strain evidence="5">170</strain>
    </source>
</reference>
<evidence type="ECO:0000256" key="1">
    <source>
        <dbReference type="ARBA" id="ARBA00022801"/>
    </source>
</evidence>
<comment type="caution">
    <text evidence="5">The sequence shown here is derived from an EMBL/GenBank/DDBJ whole genome shotgun (WGS) entry which is preliminary data.</text>
</comment>
<dbReference type="GO" id="GO:0052689">
    <property type="term" value="F:carboxylic ester hydrolase activity"/>
    <property type="evidence" value="ECO:0007669"/>
    <property type="project" value="UniProtKB-ARBA"/>
</dbReference>
<dbReference type="AlphaFoldDB" id="A0A179FEX9"/>
<keyword evidence="2" id="KW-1015">Disulfide bond</keyword>
<dbReference type="InterPro" id="IPR029058">
    <property type="entry name" value="AB_hydrolase_fold"/>
</dbReference>
<dbReference type="InterPro" id="IPR000675">
    <property type="entry name" value="Cutinase/axe"/>
</dbReference>
<sequence>MKHFLAPIALLAARATIPATDVGDDPKGCAEGLYIISARGTGEQQGIGVAGTLIGKKVAAQINGSKVVALQYPATLADPSYPLSVGNGTKNMTELLEDYHKSCPKGKVAIIGYSQGAQVSLDTICGTDEDGFETTSGVSSSAMDNVVAVALFGDPTHVPNVPYDRGTSKEDGLFPRKNSDKCKKYANKIASWCDTGDVYCDTGEDRAVHGQYFSKYGNQIIQFIVDQYNGKSGGNSTSTPTGTSAPTGTAAPTGGNSTITTAKPTGSGSPTASGGAATSTTATPGAASGMRVGRKGLYLALPIAVVALVQGL</sequence>
<gene>
    <name evidence="5" type="ORF">VFPPC_05424</name>
</gene>
<proteinExistence type="predicted"/>
<organism evidence="5 6">
    <name type="scientific">Pochonia chlamydosporia 170</name>
    <dbReference type="NCBI Taxonomy" id="1380566"/>
    <lineage>
        <taxon>Eukaryota</taxon>
        <taxon>Fungi</taxon>
        <taxon>Dikarya</taxon>
        <taxon>Ascomycota</taxon>
        <taxon>Pezizomycotina</taxon>
        <taxon>Sordariomycetes</taxon>
        <taxon>Hypocreomycetidae</taxon>
        <taxon>Hypocreales</taxon>
        <taxon>Clavicipitaceae</taxon>
        <taxon>Pochonia</taxon>
    </lineage>
</organism>
<dbReference type="GeneID" id="28848617"/>
<evidence type="ECO:0000313" key="5">
    <source>
        <dbReference type="EMBL" id="OAQ64084.1"/>
    </source>
</evidence>
<dbReference type="Proteomes" id="UP000078397">
    <property type="component" value="Unassembled WGS sequence"/>
</dbReference>
<feature type="signal peptide" evidence="4">
    <location>
        <begin position="1"/>
        <end position="19"/>
    </location>
</feature>
<accession>A0A179FEX9</accession>
<dbReference type="Gene3D" id="3.40.50.1820">
    <property type="entry name" value="alpha/beta hydrolase"/>
    <property type="match status" value="1"/>
</dbReference>
<feature type="compositionally biased region" description="Low complexity" evidence="3">
    <location>
        <begin position="234"/>
        <end position="286"/>
    </location>
</feature>
<dbReference type="STRING" id="1380566.A0A179FEX9"/>
<dbReference type="PANTHER" id="PTHR33630:SF9">
    <property type="entry name" value="CUTINASE 4"/>
    <property type="match status" value="1"/>
</dbReference>
<dbReference type="EMBL" id="LSBJ02000005">
    <property type="protein sequence ID" value="OAQ64084.1"/>
    <property type="molecule type" value="Genomic_DNA"/>
</dbReference>
<evidence type="ECO:0000256" key="4">
    <source>
        <dbReference type="SAM" id="SignalP"/>
    </source>
</evidence>
<evidence type="ECO:0000313" key="6">
    <source>
        <dbReference type="Proteomes" id="UP000078397"/>
    </source>
</evidence>
<keyword evidence="4" id="KW-0732">Signal</keyword>
<protein>
    <submittedName>
        <fullName evidence="5">Acetyl xylanesterase</fullName>
    </submittedName>
</protein>
<evidence type="ECO:0000256" key="2">
    <source>
        <dbReference type="ARBA" id="ARBA00023157"/>
    </source>
</evidence>
<dbReference type="OrthoDB" id="2586582at2759"/>